<reference evidence="7" key="1">
    <citation type="submission" date="2015-09" db="EMBL/GenBank/DDBJ databases">
        <title>Scylla olivacea transcriptome.</title>
        <authorList>
            <person name="Ikhwanuddin M."/>
        </authorList>
    </citation>
    <scope>NUCLEOTIDE SEQUENCE</scope>
</reference>
<organism evidence="7">
    <name type="scientific">Scylla olivacea</name>
    <name type="common">Orange mud crab</name>
    <name type="synonym">Cancer olivacea</name>
    <dbReference type="NCBI Taxonomy" id="85551"/>
    <lineage>
        <taxon>Eukaryota</taxon>
        <taxon>Metazoa</taxon>
        <taxon>Ecdysozoa</taxon>
        <taxon>Arthropoda</taxon>
        <taxon>Crustacea</taxon>
        <taxon>Multicrustacea</taxon>
        <taxon>Malacostraca</taxon>
        <taxon>Eumalacostraca</taxon>
        <taxon>Eucarida</taxon>
        <taxon>Decapoda</taxon>
        <taxon>Pleocyemata</taxon>
        <taxon>Brachyura</taxon>
        <taxon>Eubrachyura</taxon>
        <taxon>Portunoidea</taxon>
        <taxon>Portunidae</taxon>
        <taxon>Portuninae</taxon>
        <taxon>Scylla</taxon>
    </lineage>
</organism>
<feature type="transmembrane region" description="Helical" evidence="6">
    <location>
        <begin position="98"/>
        <end position="115"/>
    </location>
</feature>
<keyword evidence="5 6" id="KW-0472">Membrane</keyword>
<proteinExistence type="inferred from homology"/>
<feature type="transmembrane region" description="Helical" evidence="6">
    <location>
        <begin position="55"/>
        <end position="77"/>
    </location>
</feature>
<dbReference type="AlphaFoldDB" id="A0A0P4WKL9"/>
<feature type="transmembrane region" description="Helical" evidence="6">
    <location>
        <begin position="157"/>
        <end position="174"/>
    </location>
</feature>
<evidence type="ECO:0000256" key="3">
    <source>
        <dbReference type="ARBA" id="ARBA00022692"/>
    </source>
</evidence>
<evidence type="ECO:0000256" key="4">
    <source>
        <dbReference type="ARBA" id="ARBA00022989"/>
    </source>
</evidence>
<dbReference type="Pfam" id="PF04117">
    <property type="entry name" value="Mpv17_PMP22"/>
    <property type="match status" value="1"/>
</dbReference>
<dbReference type="EMBL" id="GDRN01065156">
    <property type="protein sequence ID" value="JAI64727.1"/>
    <property type="molecule type" value="Transcribed_RNA"/>
</dbReference>
<protein>
    <recommendedName>
        <fullName evidence="8">Peroxisomal membrane protein 2</fullName>
    </recommendedName>
</protein>
<dbReference type="PANTHER" id="PTHR11266">
    <property type="entry name" value="PEROXISOMAL MEMBRANE PROTEIN 2, PXMP2 MPV17"/>
    <property type="match status" value="1"/>
</dbReference>
<comment type="subcellular location">
    <subcellularLocation>
        <location evidence="1">Membrane</location>
        <topology evidence="1">Multi-pass membrane protein</topology>
    </subcellularLocation>
</comment>
<dbReference type="InterPro" id="IPR007248">
    <property type="entry name" value="Mpv17_PMP22"/>
</dbReference>
<evidence type="ECO:0000256" key="6">
    <source>
        <dbReference type="RuleBase" id="RU363053"/>
    </source>
</evidence>
<evidence type="ECO:0000256" key="5">
    <source>
        <dbReference type="ARBA" id="ARBA00023136"/>
    </source>
</evidence>
<keyword evidence="4 6" id="KW-1133">Transmembrane helix</keyword>
<keyword evidence="3 6" id="KW-0812">Transmembrane</keyword>
<dbReference type="PANTHER" id="PTHR11266:SF80">
    <property type="entry name" value="PEROXISOMAL MEMBRANE PROTEIN 2"/>
    <property type="match status" value="1"/>
</dbReference>
<dbReference type="GO" id="GO:0005778">
    <property type="term" value="C:peroxisomal membrane"/>
    <property type="evidence" value="ECO:0007669"/>
    <property type="project" value="TreeGrafter"/>
</dbReference>
<accession>A0A0P4WKL9</accession>
<comment type="similarity">
    <text evidence="2 6">Belongs to the peroxisomal membrane protein PXMP2/4 family.</text>
</comment>
<evidence type="ECO:0000256" key="1">
    <source>
        <dbReference type="ARBA" id="ARBA00004141"/>
    </source>
</evidence>
<sequence>MMVLSVLQKGLISYNGCLASHPLVTKSCTSAVTAGLGDYLGQLISRQHTVDLCSIARYATFGLLVTGPLAHHFYLLLDHLVRPGERGAAIKRLLIERFGFAPLLLFLSFYLLSRMEGKSHTGALREVRVKWFPTLKMNWKVWTPIQYINVNHVPQQYRSLFANFVALFWIMYLANKRRQAVKKD</sequence>
<evidence type="ECO:0008006" key="8">
    <source>
        <dbReference type="Google" id="ProtNLM"/>
    </source>
</evidence>
<name>A0A0P4WKL9_SCYOL</name>
<evidence type="ECO:0000313" key="7">
    <source>
        <dbReference type="EMBL" id="JAI64727.1"/>
    </source>
</evidence>
<evidence type="ECO:0000256" key="2">
    <source>
        <dbReference type="ARBA" id="ARBA00006824"/>
    </source>
</evidence>